<comment type="caution">
    <text evidence="1">The sequence shown here is derived from an EMBL/GenBank/DDBJ whole genome shotgun (WGS) entry which is preliminary data.</text>
</comment>
<reference evidence="1 2" key="1">
    <citation type="submission" date="2019-03" db="EMBL/GenBank/DDBJ databases">
        <title>First draft genome of Liparis tanakae, snailfish: a comprehensive survey of snailfish specific genes.</title>
        <authorList>
            <person name="Kim W."/>
            <person name="Song I."/>
            <person name="Jeong J.-H."/>
            <person name="Kim D."/>
            <person name="Kim S."/>
            <person name="Ryu S."/>
            <person name="Song J.Y."/>
            <person name="Lee S.K."/>
        </authorList>
    </citation>
    <scope>NUCLEOTIDE SEQUENCE [LARGE SCALE GENOMIC DNA]</scope>
    <source>
        <tissue evidence="1">Muscle</tissue>
    </source>
</reference>
<evidence type="ECO:0000313" key="2">
    <source>
        <dbReference type="Proteomes" id="UP000314294"/>
    </source>
</evidence>
<dbReference type="EMBL" id="SRLO01000110">
    <property type="protein sequence ID" value="TNN74866.1"/>
    <property type="molecule type" value="Genomic_DNA"/>
</dbReference>
<sequence>MTFDSNKCPLPPLYTADTSCTHQDGEEEATCSPGPAPSLVADAASRFLQFGFYSSCLIKAGDSPRHEVSDK</sequence>
<dbReference type="Proteomes" id="UP000314294">
    <property type="component" value="Unassembled WGS sequence"/>
</dbReference>
<protein>
    <submittedName>
        <fullName evidence="1">Uncharacterized protein</fullName>
    </submittedName>
</protein>
<dbReference type="AlphaFoldDB" id="A0A4Z2IA07"/>
<keyword evidence="2" id="KW-1185">Reference proteome</keyword>
<evidence type="ECO:0000313" key="1">
    <source>
        <dbReference type="EMBL" id="TNN74866.1"/>
    </source>
</evidence>
<accession>A0A4Z2IA07</accession>
<gene>
    <name evidence="1" type="ORF">EYF80_014966</name>
</gene>
<proteinExistence type="predicted"/>
<organism evidence="1 2">
    <name type="scientific">Liparis tanakae</name>
    <name type="common">Tanaka's snailfish</name>
    <dbReference type="NCBI Taxonomy" id="230148"/>
    <lineage>
        <taxon>Eukaryota</taxon>
        <taxon>Metazoa</taxon>
        <taxon>Chordata</taxon>
        <taxon>Craniata</taxon>
        <taxon>Vertebrata</taxon>
        <taxon>Euteleostomi</taxon>
        <taxon>Actinopterygii</taxon>
        <taxon>Neopterygii</taxon>
        <taxon>Teleostei</taxon>
        <taxon>Neoteleostei</taxon>
        <taxon>Acanthomorphata</taxon>
        <taxon>Eupercaria</taxon>
        <taxon>Perciformes</taxon>
        <taxon>Cottioidei</taxon>
        <taxon>Cottales</taxon>
        <taxon>Liparidae</taxon>
        <taxon>Liparis</taxon>
    </lineage>
</organism>
<name>A0A4Z2IA07_9TELE</name>